<dbReference type="GO" id="GO:0005524">
    <property type="term" value="F:ATP binding"/>
    <property type="evidence" value="ECO:0007669"/>
    <property type="project" value="UniProtKB-UniRule"/>
</dbReference>
<dbReference type="GO" id="GO:0033202">
    <property type="term" value="C:DNA helicase complex"/>
    <property type="evidence" value="ECO:0007669"/>
    <property type="project" value="TreeGrafter"/>
</dbReference>
<evidence type="ECO:0000256" key="1">
    <source>
        <dbReference type="ARBA" id="ARBA00022741"/>
    </source>
</evidence>
<dbReference type="EC" id="5.6.2.4" evidence="7"/>
<dbReference type="GO" id="GO:0003677">
    <property type="term" value="F:DNA binding"/>
    <property type="evidence" value="ECO:0007669"/>
    <property type="project" value="InterPro"/>
</dbReference>
<dbReference type="Pfam" id="PF00580">
    <property type="entry name" value="UvrD-helicase"/>
    <property type="match status" value="1"/>
</dbReference>
<gene>
    <name evidence="13" type="ORF">BN1208_0679</name>
</gene>
<dbReference type="GO" id="GO:0043138">
    <property type="term" value="F:3'-5' DNA helicase activity"/>
    <property type="evidence" value="ECO:0007669"/>
    <property type="project" value="UniProtKB-EC"/>
</dbReference>
<dbReference type="InterPro" id="IPR000212">
    <property type="entry name" value="DNA_helicase_UvrD/REP"/>
</dbReference>
<dbReference type="GO" id="GO:0000725">
    <property type="term" value="P:recombinational repair"/>
    <property type="evidence" value="ECO:0007669"/>
    <property type="project" value="TreeGrafter"/>
</dbReference>
<dbReference type="GO" id="GO:0005829">
    <property type="term" value="C:cytosol"/>
    <property type="evidence" value="ECO:0007669"/>
    <property type="project" value="TreeGrafter"/>
</dbReference>
<dbReference type="OrthoDB" id="5905204at2"/>
<dbReference type="GO" id="GO:0016887">
    <property type="term" value="F:ATP hydrolysis activity"/>
    <property type="evidence" value="ECO:0007669"/>
    <property type="project" value="RHEA"/>
</dbReference>
<dbReference type="InterPro" id="IPR027417">
    <property type="entry name" value="P-loop_NTPase"/>
</dbReference>
<dbReference type="InterPro" id="IPR014017">
    <property type="entry name" value="DNA_helicase_UvrD-like_C"/>
</dbReference>
<accession>A0A0D6EV14</accession>
<comment type="catalytic activity">
    <reaction evidence="6">
        <text>Couples ATP hydrolysis with the unwinding of duplex DNA by translocating in the 3'-5' direction.</text>
        <dbReference type="EC" id="5.6.2.4"/>
    </reaction>
</comment>
<dbReference type="EMBL" id="LN827929">
    <property type="protein sequence ID" value="CEZ19565.1"/>
    <property type="molecule type" value="Genomic_DNA"/>
</dbReference>
<dbReference type="PANTHER" id="PTHR11070">
    <property type="entry name" value="UVRD / RECB / PCRA DNA HELICASE FAMILY MEMBER"/>
    <property type="match status" value="1"/>
</dbReference>
<dbReference type="Pfam" id="PF13361">
    <property type="entry name" value="UvrD_C"/>
    <property type="match status" value="2"/>
</dbReference>
<evidence type="ECO:0000256" key="2">
    <source>
        <dbReference type="ARBA" id="ARBA00022801"/>
    </source>
</evidence>
<keyword evidence="5" id="KW-0413">Isomerase</keyword>
<keyword evidence="4 10" id="KW-0067">ATP-binding</keyword>
<feature type="domain" description="UvrD-like helicase C-terminal" evidence="12">
    <location>
        <begin position="457"/>
        <end position="738"/>
    </location>
</feature>
<keyword evidence="1 10" id="KW-0547">Nucleotide-binding</keyword>
<evidence type="ECO:0000256" key="7">
    <source>
        <dbReference type="ARBA" id="ARBA00034808"/>
    </source>
</evidence>
<proteinExistence type="predicted"/>
<feature type="domain" description="UvrD-like helicase ATP-binding" evidence="11">
    <location>
        <begin position="1"/>
        <end position="456"/>
    </location>
</feature>
<evidence type="ECO:0000256" key="9">
    <source>
        <dbReference type="ARBA" id="ARBA00048988"/>
    </source>
</evidence>
<evidence type="ECO:0000313" key="13">
    <source>
        <dbReference type="EMBL" id="CEZ19565.1"/>
    </source>
</evidence>
<dbReference type="PANTHER" id="PTHR11070:SF2">
    <property type="entry name" value="ATP-DEPENDENT DNA HELICASE SRS2"/>
    <property type="match status" value="1"/>
</dbReference>
<keyword evidence="3 10" id="KW-0347">Helicase</keyword>
<dbReference type="Gene3D" id="1.10.486.10">
    <property type="entry name" value="PCRA, domain 4"/>
    <property type="match status" value="1"/>
</dbReference>
<evidence type="ECO:0000259" key="11">
    <source>
        <dbReference type="PROSITE" id="PS51198"/>
    </source>
</evidence>
<protein>
    <recommendedName>
        <fullName evidence="7">DNA 3'-5' helicase</fullName>
        <ecNumber evidence="7">5.6.2.4</ecNumber>
    </recommendedName>
    <alternativeName>
        <fullName evidence="8">DNA 3'-5' helicase II</fullName>
    </alternativeName>
</protein>
<dbReference type="Gene3D" id="3.40.50.300">
    <property type="entry name" value="P-loop containing nucleotide triphosphate hydrolases"/>
    <property type="match status" value="3"/>
</dbReference>
<evidence type="ECO:0000256" key="10">
    <source>
        <dbReference type="PROSITE-ProRule" id="PRU00560"/>
    </source>
</evidence>
<comment type="catalytic activity">
    <reaction evidence="9">
        <text>ATP + H2O = ADP + phosphate + H(+)</text>
        <dbReference type="Rhea" id="RHEA:13065"/>
        <dbReference type="ChEBI" id="CHEBI:15377"/>
        <dbReference type="ChEBI" id="CHEBI:15378"/>
        <dbReference type="ChEBI" id="CHEBI:30616"/>
        <dbReference type="ChEBI" id="CHEBI:43474"/>
        <dbReference type="ChEBI" id="CHEBI:456216"/>
        <dbReference type="EC" id="5.6.2.4"/>
    </reaction>
</comment>
<evidence type="ECO:0000256" key="3">
    <source>
        <dbReference type="ARBA" id="ARBA00022806"/>
    </source>
</evidence>
<dbReference type="PROSITE" id="PS51217">
    <property type="entry name" value="UVRD_HELICASE_CTER"/>
    <property type="match status" value="1"/>
</dbReference>
<feature type="binding site" evidence="10">
    <location>
        <begin position="20"/>
        <end position="27"/>
    </location>
    <ligand>
        <name>ATP</name>
        <dbReference type="ChEBI" id="CHEBI:30616"/>
    </ligand>
</feature>
<dbReference type="AlphaFoldDB" id="A0A0D6EV14"/>
<dbReference type="PROSITE" id="PS51198">
    <property type="entry name" value="UVRD_HELICASE_ATP_BIND"/>
    <property type="match status" value="1"/>
</dbReference>
<reference evidence="14" key="1">
    <citation type="submission" date="2014-12" db="EMBL/GenBank/DDBJ databases">
        <authorList>
            <person name="Salcher M.M."/>
        </authorList>
    </citation>
    <scope>NUCLEOTIDE SEQUENCE [LARGE SCALE GENOMIC DNA]</scope>
    <source>
        <strain evidence="14">MMS-10A-171</strain>
    </source>
</reference>
<organism evidence="13 14">
    <name type="scientific">Candidatus Methylopumilus planktonicus</name>
    <dbReference type="NCBI Taxonomy" id="1581557"/>
    <lineage>
        <taxon>Bacteria</taxon>
        <taxon>Pseudomonadati</taxon>
        <taxon>Pseudomonadota</taxon>
        <taxon>Betaproteobacteria</taxon>
        <taxon>Nitrosomonadales</taxon>
        <taxon>Methylophilaceae</taxon>
        <taxon>Candidatus Methylopumilus</taxon>
    </lineage>
</organism>
<dbReference type="InterPro" id="IPR014016">
    <property type="entry name" value="UvrD-like_ATP-bd"/>
</dbReference>
<sequence>MNDAELREKALHLSSFIVEAPAGSGKTSLLTDRYLKLLTVVDTPEEIVAITFTKKAASEMKAKIIERIKESQSPFAQTILKRSKEKGWDIEHNLSRLKVMTIDKFCLNVVSQIPVLSKMGQKPNITDTPEKIYEESVKQTLQAKDSIEDIKVVFTHYDNEYEKINRRLVAMMSIRDQWKYRCHTLTQKATKQIIDEGNAYLEHLTQTIYQKINAVLNQDQLNDLIEILHYLESVNLRKDIKLENKRSFNFDTEEISLWQTIAKILFTDKNTRRENITVREGFKNDDEGEVYKNKCRNLPNIDFLLAIKTIPEPINETYALKLKSISNILLQCEKKLRQLFRQRNTVDFIEIIEIANEALGKNDAASDLLLSLDYKISHLLIDEFQDTSRSHFNFLKKIVDGWTPEAQKTVFCVGDPMQSIYKFREADVSIFIEAKKNGFNTIPLETIRLKDNYRSSSLIVNEINQIFENILPKEDSIQEGAVSYKPFVSAKKEYDFNISEFKFHALTFTENIDIDTEEAKYVCNLIDTFPKNEKIAILTRSRSHLSELINYIRKFKPNFRFNAVEIDALDKHQSIQDILSLSYAMLDLSDRIHWLAILRAPWCGVMLNDLALLFQNDHNSTVWEIIQDSNKMNEISSDGRKRIQRLIDILKNAFDNQSKTHIRRLIESVWMNLGGELCLHNPNDIVDINKFFDILQTSSSPISIDFELVEHQITKTYLSDIPSAEERIQFFTIHKAKGLEFDVVIIPSLNSTIRASDKKMIMSDTFSENNSIYDVTAFSEPDNKSPHLYNLIHGIEKNREENELKRLLYVAMTRARVKLHLVGSVTYKDEIKPASSTFLSLLWGIYGNNFYEQKLIENTEIGTLNGKIEEFVPKLMRLKLI</sequence>
<name>A0A0D6EV14_9PROT</name>
<keyword evidence="14" id="KW-1185">Reference proteome</keyword>
<dbReference type="STRING" id="1581557.BN1208_0679"/>
<evidence type="ECO:0000256" key="4">
    <source>
        <dbReference type="ARBA" id="ARBA00022840"/>
    </source>
</evidence>
<dbReference type="KEGG" id="mbat:BN1208_0679"/>
<dbReference type="SUPFAM" id="SSF52540">
    <property type="entry name" value="P-loop containing nucleoside triphosphate hydrolases"/>
    <property type="match status" value="1"/>
</dbReference>
<keyword evidence="2 10" id="KW-0378">Hydrolase</keyword>
<evidence type="ECO:0000256" key="5">
    <source>
        <dbReference type="ARBA" id="ARBA00023235"/>
    </source>
</evidence>
<dbReference type="Proteomes" id="UP000064007">
    <property type="component" value="Chromosome 1"/>
</dbReference>
<evidence type="ECO:0000256" key="6">
    <source>
        <dbReference type="ARBA" id="ARBA00034617"/>
    </source>
</evidence>
<evidence type="ECO:0000259" key="12">
    <source>
        <dbReference type="PROSITE" id="PS51217"/>
    </source>
</evidence>
<dbReference type="HOGENOM" id="CLU_009270_0_0_4"/>
<evidence type="ECO:0000313" key="14">
    <source>
        <dbReference type="Proteomes" id="UP000064007"/>
    </source>
</evidence>
<dbReference type="RefSeq" id="WP_046487878.1">
    <property type="nucleotide sequence ID" value="NZ_LN827929.1"/>
</dbReference>
<evidence type="ECO:0000256" key="8">
    <source>
        <dbReference type="ARBA" id="ARBA00034923"/>
    </source>
</evidence>